<dbReference type="InterPro" id="IPR015077">
    <property type="entry name" value="DUF1858"/>
</dbReference>
<proteinExistence type="predicted"/>
<reference evidence="2" key="1">
    <citation type="submission" date="2021-02" db="EMBL/GenBank/DDBJ databases">
        <title>Infant gut strain persistence is associated with maternal origin, phylogeny, and functional potential including surface adhesion and iron acquisition.</title>
        <authorList>
            <person name="Lou Y.C."/>
        </authorList>
    </citation>
    <scope>NUCLEOTIDE SEQUENCE</scope>
    <source>
        <strain evidence="2">L3_101_000M1_dasL3_101_000M1_concoct_87</strain>
    </source>
</reference>
<organism evidence="2 3">
    <name type="scientific">Subdoligranulum variabile</name>
    <dbReference type="NCBI Taxonomy" id="214851"/>
    <lineage>
        <taxon>Bacteria</taxon>
        <taxon>Bacillati</taxon>
        <taxon>Bacillota</taxon>
        <taxon>Clostridia</taxon>
        <taxon>Eubacteriales</taxon>
        <taxon>Oscillospiraceae</taxon>
        <taxon>Subdoligranulum</taxon>
    </lineage>
</organism>
<feature type="domain" description="DUF1858" evidence="1">
    <location>
        <begin position="3"/>
        <end position="58"/>
    </location>
</feature>
<dbReference type="NCBIfam" id="TIGR03980">
    <property type="entry name" value="prismane_assoc"/>
    <property type="match status" value="1"/>
</dbReference>
<dbReference type="Pfam" id="PF08984">
    <property type="entry name" value="DUF1858"/>
    <property type="match status" value="1"/>
</dbReference>
<dbReference type="AlphaFoldDB" id="A0A943D9X5"/>
<evidence type="ECO:0000313" key="3">
    <source>
        <dbReference type="Proteomes" id="UP000759273"/>
    </source>
</evidence>
<dbReference type="Proteomes" id="UP000759273">
    <property type="component" value="Unassembled WGS sequence"/>
</dbReference>
<dbReference type="Gene3D" id="1.10.3910.10">
    <property type="entry name" value="SP0561-like"/>
    <property type="match status" value="1"/>
</dbReference>
<evidence type="ECO:0000313" key="2">
    <source>
        <dbReference type="EMBL" id="MBS5331560.1"/>
    </source>
</evidence>
<sequence length="68" mass="7286">MTITKNTIIAEILNNDPTQGCVPIFLATGMHCLGCMASHGETVEEACAVHGVDPDELVAELNDYFAHL</sequence>
<dbReference type="InterPro" id="IPR038062">
    <property type="entry name" value="ScdA-like_N_sf"/>
</dbReference>
<dbReference type="InterPro" id="IPR023883">
    <property type="entry name" value="CHP03980_redox-disulphide"/>
</dbReference>
<comment type="caution">
    <text evidence="2">The sequence shown here is derived from an EMBL/GenBank/DDBJ whole genome shotgun (WGS) entry which is preliminary data.</text>
</comment>
<dbReference type="EMBL" id="JAGZGG010000004">
    <property type="protein sequence ID" value="MBS5331560.1"/>
    <property type="molecule type" value="Genomic_DNA"/>
</dbReference>
<dbReference type="SUPFAM" id="SSF140683">
    <property type="entry name" value="SP0561-like"/>
    <property type="match status" value="1"/>
</dbReference>
<name>A0A943D9X5_9FIRM</name>
<gene>
    <name evidence="2" type="ORF">KHY36_03405</name>
</gene>
<dbReference type="PANTHER" id="PTHR39341">
    <property type="entry name" value="BSL7085 PROTEIN"/>
    <property type="match status" value="1"/>
</dbReference>
<protein>
    <submittedName>
        <fullName evidence="2">DUF1858 domain-containing protein</fullName>
    </submittedName>
</protein>
<accession>A0A943D9X5</accession>
<evidence type="ECO:0000259" key="1">
    <source>
        <dbReference type="Pfam" id="PF08984"/>
    </source>
</evidence>
<dbReference type="PANTHER" id="PTHR39341:SF1">
    <property type="entry name" value="DUF1858 DOMAIN-CONTAINING PROTEIN"/>
    <property type="match status" value="1"/>
</dbReference>